<dbReference type="SMART" id="SM00448">
    <property type="entry name" value="REC"/>
    <property type="match status" value="1"/>
</dbReference>
<evidence type="ECO:0000256" key="4">
    <source>
        <dbReference type="ARBA" id="ARBA00022553"/>
    </source>
</evidence>
<dbReference type="NCBIfam" id="NF007005">
    <property type="entry name" value="PRK09468.1"/>
    <property type="match status" value="1"/>
</dbReference>
<evidence type="ECO:0000256" key="9">
    <source>
        <dbReference type="ARBA" id="ARBA00023159"/>
    </source>
</evidence>
<dbReference type="GO" id="GO:0045893">
    <property type="term" value="P:positive regulation of DNA-templated transcription"/>
    <property type="evidence" value="ECO:0007669"/>
    <property type="project" value="UniProtKB-ARBA"/>
</dbReference>
<dbReference type="Proteomes" id="UP001163036">
    <property type="component" value="Chromosome 1"/>
</dbReference>
<reference evidence="25 30" key="5">
    <citation type="submission" date="2019-08" db="EMBL/GenBank/DDBJ databases">
        <title>Emerging of two pre-pandemic pathogenic O4:KUT lineages of Vibrio parahaemolyticus in coastal eastern China.</title>
        <authorList>
            <person name="Yu H."/>
        </authorList>
    </citation>
    <scope>NUCLEOTIDE SEQUENCE [LARGE SCALE GENOMIC DNA]</scope>
    <source>
        <strain evidence="25 30">HZ17-383</strain>
    </source>
</reference>
<dbReference type="Proteomes" id="UP000191946">
    <property type="component" value="Unassembled WGS sequence"/>
</dbReference>
<gene>
    <name evidence="21" type="primary">ompR</name>
    <name evidence="18" type="ORF">ACX05_00675</name>
    <name evidence="23" type="ORF">AKG60_06565</name>
    <name evidence="24" type="ORF">EHC69_00790</name>
    <name evidence="25" type="ORF">FVP01_19460</name>
    <name evidence="22" type="ORF">HKB16_30490</name>
    <name evidence="21" type="ORF">HKB21_24775</name>
    <name evidence="17" type="ORF">I7278_13430</name>
    <name evidence="19" type="ORF">IB292_04695</name>
    <name evidence="26" type="ORF">M5598_14940</name>
    <name evidence="27" type="ORF">O1Q84_00720</name>
    <name evidence="20" type="ORF">QX249_17955</name>
</gene>
<proteinExistence type="predicted"/>
<dbReference type="OrthoDB" id="9802426at2"/>
<dbReference type="Proteomes" id="UP000321504">
    <property type="component" value="Unassembled WGS sequence"/>
</dbReference>
<dbReference type="FunFam" id="1.10.10.10:FF:000023">
    <property type="entry name" value="Two-component response regulator OmpR"/>
    <property type="match status" value="1"/>
</dbReference>
<dbReference type="OMA" id="HSGFDVQ"/>
<dbReference type="Proteomes" id="UP000037697">
    <property type="component" value="Unassembled WGS sequence"/>
</dbReference>
<evidence type="ECO:0000313" key="23">
    <source>
        <dbReference type="EMBL" id="OQK01567.1"/>
    </source>
</evidence>
<evidence type="ECO:0000313" key="31">
    <source>
        <dbReference type="Proteomes" id="UP000464718"/>
    </source>
</evidence>
<dbReference type="PANTHER" id="PTHR48111">
    <property type="entry name" value="REGULATOR OF RPOS"/>
    <property type="match status" value="1"/>
</dbReference>
<evidence type="ECO:0000313" key="26">
    <source>
        <dbReference type="EMBL" id="UYV26302.1"/>
    </source>
</evidence>
<organism evidence="21 33">
    <name type="scientific">Vibrio parahaemolyticus</name>
    <dbReference type="NCBI Taxonomy" id="670"/>
    <lineage>
        <taxon>Bacteria</taxon>
        <taxon>Pseudomonadati</taxon>
        <taxon>Pseudomonadota</taxon>
        <taxon>Gammaproteobacteria</taxon>
        <taxon>Vibrionales</taxon>
        <taxon>Vibrionaceae</taxon>
        <taxon>Vibrio</taxon>
    </lineage>
</organism>
<evidence type="ECO:0000313" key="30">
    <source>
        <dbReference type="Proteomes" id="UP000321504"/>
    </source>
</evidence>
<feature type="domain" description="Response regulatory" evidence="15">
    <location>
        <begin position="6"/>
        <end position="120"/>
    </location>
</feature>
<dbReference type="Proteomes" id="UP001156560">
    <property type="component" value="Chromosome 1"/>
</dbReference>
<dbReference type="InterPro" id="IPR011006">
    <property type="entry name" value="CheY-like_superfamily"/>
</dbReference>
<dbReference type="Proteomes" id="UP000464718">
    <property type="component" value="Chromosome i"/>
</dbReference>
<evidence type="ECO:0000313" key="20">
    <source>
        <dbReference type="EMBL" id="MDS1822522.1"/>
    </source>
</evidence>
<dbReference type="EMBL" id="CP097355">
    <property type="protein sequence ID" value="UYV26302.1"/>
    <property type="molecule type" value="Genomic_DNA"/>
</dbReference>
<dbReference type="EMBL" id="VRMQ01000005">
    <property type="protein sequence ID" value="TXN14611.1"/>
    <property type="molecule type" value="Genomic_DNA"/>
</dbReference>
<evidence type="ECO:0000313" key="25">
    <source>
        <dbReference type="EMBL" id="TXN14611.1"/>
    </source>
</evidence>
<dbReference type="PROSITE" id="PS50110">
    <property type="entry name" value="RESPONSE_REGULATORY"/>
    <property type="match status" value="1"/>
</dbReference>
<dbReference type="GO" id="GO:0005829">
    <property type="term" value="C:cytosol"/>
    <property type="evidence" value="ECO:0007669"/>
    <property type="project" value="TreeGrafter"/>
</dbReference>
<feature type="DNA-binding region" description="OmpR/PhoB-type" evidence="14">
    <location>
        <begin position="135"/>
        <end position="234"/>
    </location>
</feature>
<reference evidence="20" key="11">
    <citation type="submission" date="2023-06" db="EMBL/GenBank/DDBJ databases">
        <title>Genomic Diversity of Vibrio spp. and Metagenomic Analysis of Pathogens in Florida Gulf Coastal Waters Following Hurricane Ian.</title>
        <authorList>
            <person name="Brumfield K.D."/>
        </authorList>
    </citation>
    <scope>NUCLEOTIDE SEQUENCE</scope>
    <source>
        <strain evidence="20">WBS2B-138</strain>
    </source>
</reference>
<dbReference type="SMART" id="SM00862">
    <property type="entry name" value="Trans_reg_C"/>
    <property type="match status" value="1"/>
</dbReference>
<evidence type="ECO:0000313" key="33">
    <source>
        <dbReference type="Proteomes" id="UP000555836"/>
    </source>
</evidence>
<dbReference type="FunFam" id="3.40.50.2300:FF:000008">
    <property type="entry name" value="Two-component response regulator OmpR"/>
    <property type="match status" value="1"/>
</dbReference>
<dbReference type="InterPro" id="IPR001867">
    <property type="entry name" value="OmpR/PhoB-type_DNA-bd"/>
</dbReference>
<evidence type="ECO:0000259" key="16">
    <source>
        <dbReference type="PROSITE" id="PS51755"/>
    </source>
</evidence>
<evidence type="ECO:0000256" key="6">
    <source>
        <dbReference type="ARBA" id="ARBA00023015"/>
    </source>
</evidence>
<evidence type="ECO:0000313" key="17">
    <source>
        <dbReference type="EMBL" id="HAS6677815.1"/>
    </source>
</evidence>
<reference evidence="18 28" key="1">
    <citation type="submission" date="2015-07" db="EMBL/GenBank/DDBJ databases">
        <title>Foodborne Vibrio parahaemolyticus Isolates.</title>
        <authorList>
            <person name="Ronholm J."/>
            <person name="Petronella N."/>
            <person name="Kenwell R."/>
            <person name="Banerjee S."/>
        </authorList>
    </citation>
    <scope>NUCLEOTIDE SEQUENCE [LARGE SCALE GENOMIC DNA]</scope>
    <source>
        <strain evidence="18 28">HS-06-05</strain>
    </source>
</reference>
<keyword evidence="6" id="KW-0805">Transcription regulation</keyword>
<evidence type="ECO:0000256" key="14">
    <source>
        <dbReference type="PROSITE-ProRule" id="PRU01091"/>
    </source>
</evidence>
<dbReference type="InterPro" id="IPR001789">
    <property type="entry name" value="Sig_transdc_resp-reg_receiver"/>
</dbReference>
<dbReference type="PROSITE" id="PS51755">
    <property type="entry name" value="OMPR_PHOB"/>
    <property type="match status" value="1"/>
</dbReference>
<dbReference type="GO" id="GO:0000156">
    <property type="term" value="F:phosphorelay response regulator activity"/>
    <property type="evidence" value="ECO:0007669"/>
    <property type="project" value="TreeGrafter"/>
</dbReference>
<evidence type="ECO:0000256" key="7">
    <source>
        <dbReference type="ARBA" id="ARBA00023016"/>
    </source>
</evidence>
<dbReference type="EMBL" id="DACQKT010000005">
    <property type="protein sequence ID" value="HAS6677815.1"/>
    <property type="molecule type" value="Genomic_DNA"/>
</dbReference>
<dbReference type="SUPFAM" id="SSF52172">
    <property type="entry name" value="CheY-like"/>
    <property type="match status" value="1"/>
</dbReference>
<keyword evidence="5" id="KW-0902">Two-component regulatory system</keyword>
<dbReference type="Pfam" id="PF00486">
    <property type="entry name" value="Trans_reg_C"/>
    <property type="match status" value="1"/>
</dbReference>
<evidence type="ECO:0000313" key="18">
    <source>
        <dbReference type="EMBL" id="KOY42608.1"/>
    </source>
</evidence>
<reference evidence="19" key="8">
    <citation type="submission" date="2020-09" db="EMBL/GenBank/DDBJ databases">
        <title>Genome sequence of Vibrio parahaemolyticus isolates.</title>
        <authorList>
            <person name="Hammerl J.A."/>
            <person name="Strauch E."/>
        </authorList>
    </citation>
    <scope>NUCLEOTIDE SEQUENCE</scope>
    <source>
        <strain evidence="19">17-VB00146</strain>
    </source>
</reference>
<keyword evidence="4 13" id="KW-0597">Phosphoprotein</keyword>
<dbReference type="GeneID" id="1187621"/>
<dbReference type="Gene3D" id="3.40.50.2300">
    <property type="match status" value="1"/>
</dbReference>
<dbReference type="InterPro" id="IPR016032">
    <property type="entry name" value="Sig_transdc_resp-reg_C-effctor"/>
</dbReference>
<dbReference type="Proteomes" id="UP000518904">
    <property type="component" value="Unassembled WGS sequence"/>
</dbReference>
<reference evidence="26" key="9">
    <citation type="submission" date="2022-05" db="EMBL/GenBank/DDBJ databases">
        <title>Megaplasmid of Vibrio parahaemolyticus.</title>
        <authorList>
            <person name="Strauch E."/>
            <person name="Borowiak M."/>
        </authorList>
    </citation>
    <scope>NUCLEOTIDE SEQUENCE</scope>
    <source>
        <strain evidence="26">16-VB00198</strain>
    </source>
</reference>
<reference evidence="23 29" key="2">
    <citation type="submission" date="2015-08" db="EMBL/GenBank/DDBJ databases">
        <title>Draft Genome Sequences of Vibrio parahaemolyticus Strains.</title>
        <authorList>
            <person name="Gonzalez-Escalona N."/>
            <person name="DePaola A."/>
        </authorList>
    </citation>
    <scope>NUCLEOTIDE SEQUENCE [LARGE SCALE GENOMIC DNA]</scope>
    <source>
        <strain evidence="23 29">CFSAN001621</strain>
    </source>
</reference>
<sequence>MQENHKILVVDDDARLRALLERYLSEQGFQVRSVANGEQMDRLLTRENFHLMVLDLMLPGEDGLSICRRLRHANNMLPILMLTAKGDEVDRIVGLEVGADDYLPKPFNPRELLARIKAVLRRQTVELPGAPSTEEKVVEFGEFRLNLGTREMFRGDEAMPLTSGEFAVLKSLVTNAREPMSRDKLMNMARGREYSAMERSIDVQISRLRRMLEDDPSKPRYIQTVWGLGYVFVPDGKES</sequence>
<keyword evidence="9" id="KW-0010">Activator</keyword>
<dbReference type="Proteomes" id="UP001253193">
    <property type="component" value="Unassembled WGS sequence"/>
</dbReference>
<evidence type="ECO:0000256" key="1">
    <source>
        <dbReference type="ARBA" id="ARBA00004496"/>
    </source>
</evidence>
<dbReference type="EMBL" id="JACVHL010000003">
    <property type="protein sequence ID" value="MCC3804334.1"/>
    <property type="molecule type" value="Genomic_DNA"/>
</dbReference>
<evidence type="ECO:0000313" key="27">
    <source>
        <dbReference type="EMBL" id="WAT90386.1"/>
    </source>
</evidence>
<evidence type="ECO:0000313" key="19">
    <source>
        <dbReference type="EMBL" id="MCC3804334.1"/>
    </source>
</evidence>
<dbReference type="CDD" id="cd00383">
    <property type="entry name" value="trans_reg_C"/>
    <property type="match status" value="1"/>
</dbReference>
<feature type="domain" description="OmpR/PhoB-type" evidence="16">
    <location>
        <begin position="135"/>
        <end position="234"/>
    </location>
</feature>
<dbReference type="Proteomes" id="UP000856022">
    <property type="component" value="Unassembled WGS sequence"/>
</dbReference>
<dbReference type="Pfam" id="PF00072">
    <property type="entry name" value="Response_reg"/>
    <property type="match status" value="1"/>
</dbReference>
<comment type="subcellular location">
    <subcellularLocation>
        <location evidence="1">Cytoplasm</location>
    </subcellularLocation>
</comment>
<evidence type="ECO:0000313" key="28">
    <source>
        <dbReference type="Proteomes" id="UP000037697"/>
    </source>
</evidence>
<evidence type="ECO:0000259" key="15">
    <source>
        <dbReference type="PROSITE" id="PS50110"/>
    </source>
</evidence>
<dbReference type="PANTHER" id="PTHR48111:SF4">
    <property type="entry name" value="DNA-BINDING DUAL TRANSCRIPTIONAL REGULATOR OMPR"/>
    <property type="match status" value="1"/>
</dbReference>
<dbReference type="RefSeq" id="WP_005459027.1">
    <property type="nucleotide sequence ID" value="NZ_CABMHD010000004.1"/>
</dbReference>
<dbReference type="GO" id="GO:0032993">
    <property type="term" value="C:protein-DNA complex"/>
    <property type="evidence" value="ECO:0007669"/>
    <property type="project" value="TreeGrafter"/>
</dbReference>
<dbReference type="EMBL" id="CP034298">
    <property type="protein sequence ID" value="QHH07993.1"/>
    <property type="molecule type" value="Genomic_DNA"/>
</dbReference>
<evidence type="ECO:0000256" key="5">
    <source>
        <dbReference type="ARBA" id="ARBA00023012"/>
    </source>
</evidence>
<dbReference type="Proteomes" id="UP000726777">
    <property type="component" value="Unassembled WGS sequence"/>
</dbReference>
<keyword evidence="10" id="KW-0804">Transcription</keyword>
<evidence type="ECO:0000256" key="13">
    <source>
        <dbReference type="PROSITE-ProRule" id="PRU00169"/>
    </source>
</evidence>
<evidence type="ECO:0000256" key="3">
    <source>
        <dbReference type="ARBA" id="ARBA00022491"/>
    </source>
</evidence>
<dbReference type="InterPro" id="IPR039420">
    <property type="entry name" value="WalR-like"/>
</dbReference>
<reference evidence="17" key="3">
    <citation type="journal article" date="2018" name="Genome Biol.">
        <title>SKESA: strategic k-mer extension for scrupulous assemblies.</title>
        <authorList>
            <person name="Souvorov A."/>
            <person name="Agarwala R."/>
            <person name="Lipman D.J."/>
        </authorList>
    </citation>
    <scope>NUCLEOTIDE SEQUENCE</scope>
    <source>
        <strain evidence="17">1930</strain>
    </source>
</reference>
<dbReference type="EMBL" id="JAUHGG010000006">
    <property type="protein sequence ID" value="MDS1822522.1"/>
    <property type="molecule type" value="Genomic_DNA"/>
</dbReference>
<reference evidence="27" key="10">
    <citation type="submission" date="2022-12" db="EMBL/GenBank/DDBJ databases">
        <title>Vibrio parahaemolyticus become highly virulent by producing novel Tc toxins.</title>
        <authorList>
            <person name="Yang F."/>
            <person name="You Y."/>
            <person name="Lai Q."/>
            <person name="Xu L."/>
            <person name="Li F."/>
        </authorList>
    </citation>
    <scope>NUCLEOTIDE SEQUENCE</scope>
    <source>
        <strain evidence="27">Vp-HL-202005</strain>
    </source>
</reference>
<evidence type="ECO:0000256" key="10">
    <source>
        <dbReference type="ARBA" id="ARBA00023163"/>
    </source>
</evidence>
<dbReference type="Gene3D" id="6.10.250.690">
    <property type="match status" value="1"/>
</dbReference>
<evidence type="ECO:0000313" key="32">
    <source>
        <dbReference type="Proteomes" id="UP000518904"/>
    </source>
</evidence>
<dbReference type="SUPFAM" id="SSF46894">
    <property type="entry name" value="C-terminal effector domain of the bipartite response regulators"/>
    <property type="match status" value="1"/>
</dbReference>
<evidence type="ECO:0000313" key="22">
    <source>
        <dbReference type="EMBL" id="NMU87177.1"/>
    </source>
</evidence>
<evidence type="ECO:0000256" key="12">
    <source>
        <dbReference type="ARBA" id="ARBA00041745"/>
    </source>
</evidence>
<reference evidence="17" key="6">
    <citation type="submission" date="2019-12" db="EMBL/GenBank/DDBJ databases">
        <authorList>
            <consortium name="NCBI Pathogen Detection Project"/>
        </authorList>
    </citation>
    <scope>NUCLEOTIDE SEQUENCE</scope>
    <source>
        <strain evidence="17">1930</strain>
    </source>
</reference>
<keyword evidence="8 14" id="KW-0238">DNA-binding</keyword>
<evidence type="ECO:0000256" key="11">
    <source>
        <dbReference type="ARBA" id="ARBA00040496"/>
    </source>
</evidence>
<dbReference type="EMBL" id="LIRS01000005">
    <property type="protein sequence ID" value="KOY42608.1"/>
    <property type="molecule type" value="Genomic_DNA"/>
</dbReference>
<evidence type="ECO:0000256" key="2">
    <source>
        <dbReference type="ARBA" id="ARBA00022490"/>
    </source>
</evidence>
<evidence type="ECO:0000256" key="8">
    <source>
        <dbReference type="ARBA" id="ARBA00023125"/>
    </source>
</evidence>
<dbReference type="Proteomes" id="UP000555836">
    <property type="component" value="Unassembled WGS sequence"/>
</dbReference>
<dbReference type="AlphaFoldDB" id="A0A072H0K7"/>
<protein>
    <recommendedName>
        <fullName evidence="11">DNA-binding dual transcriptional regulator OmpR</fullName>
    </recommendedName>
    <alternativeName>
        <fullName evidence="12">Transcriptional regulatory protein OmpR</fullName>
    </alternativeName>
</protein>
<name>A0A072H0K7_VIBPH</name>
<evidence type="ECO:0000313" key="29">
    <source>
        <dbReference type="Proteomes" id="UP000191946"/>
    </source>
</evidence>
<dbReference type="InterPro" id="IPR036388">
    <property type="entry name" value="WH-like_DNA-bd_sf"/>
</dbReference>
<keyword evidence="7" id="KW-0346">Stress response</keyword>
<evidence type="ECO:0000313" key="21">
    <source>
        <dbReference type="EMBL" id="NMU28831.1"/>
    </source>
</evidence>
<dbReference type="EMBL" id="JABCLB010002612">
    <property type="protein sequence ID" value="NMU87177.1"/>
    <property type="molecule type" value="Genomic_DNA"/>
</dbReference>
<dbReference type="GO" id="GO:0000976">
    <property type="term" value="F:transcription cis-regulatory region binding"/>
    <property type="evidence" value="ECO:0007669"/>
    <property type="project" value="TreeGrafter"/>
</dbReference>
<keyword evidence="3" id="KW-0678">Repressor</keyword>
<reference evidence="24 31" key="4">
    <citation type="submission" date="2018-12" db="EMBL/GenBank/DDBJ databases">
        <title>Genomic insights into the evolutionary origins and pathogenicity of five Vibrio parahaemolyticus strains isolated from the shrimp with acute hepatopancreatic necrosis disease (AHPND).</title>
        <authorList>
            <person name="Yang Q."/>
            <person name="Dong X."/>
            <person name="Xie G."/>
            <person name="Fu S."/>
            <person name="Zou P."/>
            <person name="Sun J."/>
            <person name="Wang Y."/>
            <person name="Huang J."/>
        </authorList>
    </citation>
    <scope>NUCLEOTIDE SEQUENCE [LARGE SCALE GENOMIC DNA]</scope>
    <source>
        <strain evidence="24 31">20160303005-1</strain>
    </source>
</reference>
<reference evidence="32 33" key="7">
    <citation type="submission" date="2020-04" db="EMBL/GenBank/DDBJ databases">
        <title>Whole-genome sequencing of Vibrio spp. from China reveals different genetic environments of blaCTX-M-14 among diverse lineages.</title>
        <authorList>
            <person name="Zheng Z."/>
            <person name="Ye L."/>
            <person name="Chen S."/>
        </authorList>
    </citation>
    <scope>NUCLEOTIDE SEQUENCE [LARGE SCALE GENOMIC DNA]</scope>
    <source>
        <strain evidence="22 32">Vb0551</strain>
        <strain evidence="21 33">Vb0574</strain>
    </source>
</reference>
<accession>A0A072H0K7</accession>
<dbReference type="EMBL" id="JABCLD010002028">
    <property type="protein sequence ID" value="NMU28831.1"/>
    <property type="molecule type" value="Genomic_DNA"/>
</dbReference>
<dbReference type="Gene3D" id="1.10.10.10">
    <property type="entry name" value="Winged helix-like DNA-binding domain superfamily/Winged helix DNA-binding domain"/>
    <property type="match status" value="1"/>
</dbReference>
<keyword evidence="29" id="KW-1185">Reference proteome</keyword>
<evidence type="ECO:0000313" key="24">
    <source>
        <dbReference type="EMBL" id="QHH07993.1"/>
    </source>
</evidence>
<dbReference type="EMBL" id="CP114194">
    <property type="protein sequence ID" value="WAT90386.1"/>
    <property type="molecule type" value="Genomic_DNA"/>
</dbReference>
<feature type="modified residue" description="4-aspartylphosphate" evidence="13">
    <location>
        <position position="55"/>
    </location>
</feature>
<dbReference type="EMBL" id="LHQV01000010">
    <property type="protein sequence ID" value="OQK01567.1"/>
    <property type="molecule type" value="Genomic_DNA"/>
</dbReference>
<keyword evidence="2" id="KW-0963">Cytoplasm</keyword>